<keyword evidence="4" id="KW-0143">Chaperone</keyword>
<comment type="subcellular location">
    <subcellularLocation>
        <location evidence="1">Cytoplasm</location>
    </subcellularLocation>
</comment>
<dbReference type="EMBL" id="JAAGNC010000109">
    <property type="protein sequence ID" value="NEC58223.1"/>
    <property type="molecule type" value="Genomic_DNA"/>
</dbReference>
<organism evidence="6 7">
    <name type="scientific">Amycolatopsis rubida</name>
    <dbReference type="NCBI Taxonomy" id="112413"/>
    <lineage>
        <taxon>Bacteria</taxon>
        <taxon>Bacillati</taxon>
        <taxon>Actinomycetota</taxon>
        <taxon>Actinomycetes</taxon>
        <taxon>Pseudonocardiales</taxon>
        <taxon>Pseudonocardiaceae</taxon>
        <taxon>Amycolatopsis</taxon>
    </lineage>
</organism>
<evidence type="ECO:0000313" key="6">
    <source>
        <dbReference type="EMBL" id="SFQ60866.1"/>
    </source>
</evidence>
<evidence type="ECO:0000256" key="3">
    <source>
        <dbReference type="ARBA" id="ARBA00022490"/>
    </source>
</evidence>
<sequence>MADPAGRVDVPVEALAALAEREQVGRLHVTLRPDPAWLSETERDEAAKRVDDALALAGLVDARGRATVDFLDWLPLLVRPVVEYYGWVATGDRTYGVLAAASGLQAVLAVSDGEHVGVQEIDRERVLETLVEQLPAVGPGGGHVRSVRVADLTEAARRGEDAFPLDPVLSDVLTLVQRPVHGSGELYAGRRDDVGRYVRLEEPLHYADTDWGRYLSYTVGAGPDAEIRIGPAGPAELCGALRVLERTLT</sequence>
<gene>
    <name evidence="5" type="ORF">G3I59_22105</name>
    <name evidence="6" type="ORF">SAMN05421854_116163</name>
</gene>
<dbReference type="InterPro" id="IPR025734">
    <property type="entry name" value="EspG"/>
</dbReference>
<protein>
    <submittedName>
        <fullName evidence="5">ESX secretion-associated protein EspG</fullName>
    </submittedName>
    <submittedName>
        <fullName evidence="6">EspG family protein</fullName>
    </submittedName>
</protein>
<dbReference type="Pfam" id="PF14011">
    <property type="entry name" value="ESX-1_EspG"/>
    <property type="match status" value="1"/>
</dbReference>
<dbReference type="EMBL" id="FOWC01000016">
    <property type="protein sequence ID" value="SFQ60866.1"/>
    <property type="molecule type" value="Genomic_DNA"/>
</dbReference>
<dbReference type="AlphaFoldDB" id="A0A1I5ZWL6"/>
<evidence type="ECO:0000313" key="5">
    <source>
        <dbReference type="EMBL" id="NEC58223.1"/>
    </source>
</evidence>
<evidence type="ECO:0000313" key="8">
    <source>
        <dbReference type="Proteomes" id="UP000470404"/>
    </source>
</evidence>
<reference evidence="6 7" key="1">
    <citation type="submission" date="2016-10" db="EMBL/GenBank/DDBJ databases">
        <authorList>
            <person name="de Groot N.N."/>
        </authorList>
    </citation>
    <scope>NUCLEOTIDE SEQUENCE [LARGE SCALE GENOMIC DNA]</scope>
    <source>
        <strain evidence="6 7">DSM 44637</strain>
    </source>
</reference>
<dbReference type="Proteomes" id="UP000470404">
    <property type="component" value="Unassembled WGS sequence"/>
</dbReference>
<accession>A0A1I5ZWL6</accession>
<dbReference type="STRING" id="112413.SAMN05421854_116163"/>
<comment type="similarity">
    <text evidence="2">Belongs to the EspG family.</text>
</comment>
<keyword evidence="8" id="KW-1185">Reference proteome</keyword>
<evidence type="ECO:0000256" key="1">
    <source>
        <dbReference type="ARBA" id="ARBA00004496"/>
    </source>
</evidence>
<proteinExistence type="inferred from homology"/>
<evidence type="ECO:0000256" key="4">
    <source>
        <dbReference type="ARBA" id="ARBA00023186"/>
    </source>
</evidence>
<evidence type="ECO:0000256" key="2">
    <source>
        <dbReference type="ARBA" id="ARBA00006411"/>
    </source>
</evidence>
<name>A0A1I5ZWL6_9PSEU</name>
<dbReference type="Proteomes" id="UP000199137">
    <property type="component" value="Unassembled WGS sequence"/>
</dbReference>
<keyword evidence="3" id="KW-0963">Cytoplasm</keyword>
<reference evidence="5 8" key="2">
    <citation type="submission" date="2020-01" db="EMBL/GenBank/DDBJ databases">
        <title>Insect and environment-associated Actinomycetes.</title>
        <authorList>
            <person name="Currrie C."/>
            <person name="Chevrette M."/>
            <person name="Carlson C."/>
            <person name="Stubbendieck R."/>
            <person name="Wendt-Pienkowski E."/>
        </authorList>
    </citation>
    <scope>NUCLEOTIDE SEQUENCE [LARGE SCALE GENOMIC DNA]</scope>
    <source>
        <strain evidence="5 8">SID8386</strain>
    </source>
</reference>
<evidence type="ECO:0000313" key="7">
    <source>
        <dbReference type="Proteomes" id="UP000199137"/>
    </source>
</evidence>